<evidence type="ECO:0000256" key="1">
    <source>
        <dbReference type="SAM" id="MobiDB-lite"/>
    </source>
</evidence>
<organism evidence="2 3">
    <name type="scientific">Qipengyuania polymorpha</name>
    <dbReference type="NCBI Taxonomy" id="2867234"/>
    <lineage>
        <taxon>Bacteria</taxon>
        <taxon>Pseudomonadati</taxon>
        <taxon>Pseudomonadota</taxon>
        <taxon>Alphaproteobacteria</taxon>
        <taxon>Sphingomonadales</taxon>
        <taxon>Erythrobacteraceae</taxon>
        <taxon>Qipengyuania</taxon>
    </lineage>
</organism>
<gene>
    <name evidence="2" type="ORF">K3152_08635</name>
</gene>
<proteinExistence type="predicted"/>
<keyword evidence="3" id="KW-1185">Reference proteome</keyword>
<evidence type="ECO:0000313" key="2">
    <source>
        <dbReference type="EMBL" id="MBX7458309.1"/>
    </source>
</evidence>
<comment type="caution">
    <text evidence="2">The sequence shown here is derived from an EMBL/GenBank/DDBJ whole genome shotgun (WGS) entry which is preliminary data.</text>
</comment>
<evidence type="ECO:0008006" key="4">
    <source>
        <dbReference type="Google" id="ProtNLM"/>
    </source>
</evidence>
<dbReference type="EMBL" id="JAIGNK010000002">
    <property type="protein sequence ID" value="MBX7458309.1"/>
    <property type="molecule type" value="Genomic_DNA"/>
</dbReference>
<feature type="region of interest" description="Disordered" evidence="1">
    <location>
        <begin position="62"/>
        <end position="85"/>
    </location>
</feature>
<sequence length="169" mass="19710">MLLRSFLVLPLLLCASCGDPLTEEHDRCGDEAVDLAETDKKAGVRKVSACYESYKRAVWERDNPEEAERQRIEREAREAQSQADREIAEREFKDRILTARRLRLSAEQACQRRFDPDTLEGSIAMQDCEREAYMTYTRSRQEVREEMISDGFRDPDEFGLIDLDNVSFY</sequence>
<accession>A0ABS7IZ22</accession>
<protein>
    <recommendedName>
        <fullName evidence="4">DUF1311 domain-containing protein</fullName>
    </recommendedName>
</protein>
<evidence type="ECO:0000313" key="3">
    <source>
        <dbReference type="Proteomes" id="UP000783253"/>
    </source>
</evidence>
<name>A0ABS7IZ22_9SPHN</name>
<dbReference type="RefSeq" id="WP_221573677.1">
    <property type="nucleotide sequence ID" value="NZ_JAIGNK010000002.1"/>
</dbReference>
<reference evidence="2 3" key="1">
    <citation type="submission" date="2021-08" db="EMBL/GenBank/DDBJ databases">
        <title>Comparative Genomics Analysis of the Genus Qipengyuania Reveals Extensive Genetic Diversity and Metabolic Versatility, Including the Description of Fifteen Novel Species.</title>
        <authorList>
            <person name="Liu Y."/>
        </authorList>
    </citation>
    <scope>NUCLEOTIDE SEQUENCE [LARGE SCALE GENOMIC DNA]</scope>
    <source>
        <strain evidence="2 3">1NDH17</strain>
    </source>
</reference>
<dbReference type="Proteomes" id="UP000783253">
    <property type="component" value="Unassembled WGS sequence"/>
</dbReference>